<evidence type="ECO:0000313" key="1">
    <source>
        <dbReference type="EMBL" id="DAD98787.1"/>
    </source>
</evidence>
<dbReference type="EMBL" id="BK015267">
    <property type="protein sequence ID" value="DAD98787.1"/>
    <property type="molecule type" value="Genomic_DNA"/>
</dbReference>
<organism evidence="1">
    <name type="scientific">Siphoviridae sp. ctINK4</name>
    <dbReference type="NCBI Taxonomy" id="2825428"/>
    <lineage>
        <taxon>Viruses</taxon>
        <taxon>Duplodnaviria</taxon>
        <taxon>Heunggongvirae</taxon>
        <taxon>Uroviricota</taxon>
        <taxon>Caudoviricetes</taxon>
    </lineage>
</organism>
<reference evidence="1" key="1">
    <citation type="journal article" date="2021" name="Proc. Natl. Acad. Sci. U.S.A.">
        <title>A Catalog of Tens of Thousands of Viruses from Human Metagenomes Reveals Hidden Associations with Chronic Diseases.</title>
        <authorList>
            <person name="Tisza M.J."/>
            <person name="Buck C.B."/>
        </authorList>
    </citation>
    <scope>NUCLEOTIDE SEQUENCE</scope>
    <source>
        <strain evidence="1">CtINK4</strain>
    </source>
</reference>
<proteinExistence type="predicted"/>
<sequence length="69" mass="7544">MKAQITDVDDLVISANNIENAMKGLESFVYHNMSSTDVTLEGINGLSGLVEAISCLAERHSDLCRNFIE</sequence>
<accession>A0A8S5NXU6</accession>
<protein>
    <submittedName>
        <fullName evidence="1">Uncharacterized protein</fullName>
    </submittedName>
</protein>
<name>A0A8S5NXU6_9CAUD</name>